<organism evidence="1 2">
    <name type="scientific">Ricinus communis</name>
    <name type="common">Castor bean</name>
    <dbReference type="NCBI Taxonomy" id="3988"/>
    <lineage>
        <taxon>Eukaryota</taxon>
        <taxon>Viridiplantae</taxon>
        <taxon>Streptophyta</taxon>
        <taxon>Embryophyta</taxon>
        <taxon>Tracheophyta</taxon>
        <taxon>Spermatophyta</taxon>
        <taxon>Magnoliopsida</taxon>
        <taxon>eudicotyledons</taxon>
        <taxon>Gunneridae</taxon>
        <taxon>Pentapetalae</taxon>
        <taxon>rosids</taxon>
        <taxon>fabids</taxon>
        <taxon>Malpighiales</taxon>
        <taxon>Euphorbiaceae</taxon>
        <taxon>Acalyphoideae</taxon>
        <taxon>Acalypheae</taxon>
        <taxon>Ricinus</taxon>
    </lineage>
</organism>
<accession>B9RWV6</accession>
<reference evidence="2" key="1">
    <citation type="journal article" date="2010" name="Nat. Biotechnol.">
        <title>Draft genome sequence of the oilseed species Ricinus communis.</title>
        <authorList>
            <person name="Chan A.P."/>
            <person name="Crabtree J."/>
            <person name="Zhao Q."/>
            <person name="Lorenzi H."/>
            <person name="Orvis J."/>
            <person name="Puiu D."/>
            <person name="Melake-Berhan A."/>
            <person name="Jones K.M."/>
            <person name="Redman J."/>
            <person name="Chen G."/>
            <person name="Cahoon E.B."/>
            <person name="Gedil M."/>
            <person name="Stanke M."/>
            <person name="Haas B.J."/>
            <person name="Wortman J.R."/>
            <person name="Fraser-Liggett C.M."/>
            <person name="Ravel J."/>
            <person name="Rabinowicz P.D."/>
        </authorList>
    </citation>
    <scope>NUCLEOTIDE SEQUENCE [LARGE SCALE GENOMIC DNA]</scope>
    <source>
        <strain evidence="2">cv. Hale</strain>
    </source>
</reference>
<dbReference type="EMBL" id="EQ973824">
    <property type="protein sequence ID" value="EEF44168.1"/>
    <property type="molecule type" value="Genomic_DNA"/>
</dbReference>
<protein>
    <recommendedName>
        <fullName evidence="3">Retrotransposon Copia-like N-terminal domain-containing protein</fullName>
    </recommendedName>
</protein>
<evidence type="ECO:0000313" key="1">
    <source>
        <dbReference type="EMBL" id="EEF44168.1"/>
    </source>
</evidence>
<evidence type="ECO:0000313" key="2">
    <source>
        <dbReference type="Proteomes" id="UP000008311"/>
    </source>
</evidence>
<dbReference type="InParanoid" id="B9RWV6"/>
<evidence type="ECO:0008006" key="3">
    <source>
        <dbReference type="Google" id="ProtNLM"/>
    </source>
</evidence>
<dbReference type="Proteomes" id="UP000008311">
    <property type="component" value="Unassembled WGS sequence"/>
</dbReference>
<name>B9RWV6_RICCO</name>
<dbReference type="AlphaFoldDB" id="B9RWV6"/>
<sequence length="63" mass="7361">MANDQKNLLVTEVIPMMSKITEYKLTGSNYLDWRKIVQIYLHSISKDNHPIEDPPVDKTCQEQ</sequence>
<dbReference type="eggNOG" id="ENOG502SYCX">
    <property type="taxonomic scope" value="Eukaryota"/>
</dbReference>
<gene>
    <name evidence="1" type="ORF">RCOM_1749130</name>
</gene>
<proteinExistence type="predicted"/>
<keyword evidence="2" id="KW-1185">Reference proteome</keyword>